<name>A0A8J6UHE8_9BACT</name>
<accession>A0A8J6UHE8</accession>
<proteinExistence type="predicted"/>
<dbReference type="AlphaFoldDB" id="A0A8J6UHE8"/>
<evidence type="ECO:0000313" key="3">
    <source>
        <dbReference type="Proteomes" id="UP000632828"/>
    </source>
</evidence>
<evidence type="ECO:0000313" key="2">
    <source>
        <dbReference type="EMBL" id="MBD1399210.1"/>
    </source>
</evidence>
<sequence length="115" mass="12837">MTAGLAARAITTQQGHAAPPVTPKNRQATVASATDRYRSTSQPIIDAEYVDLYNPIRRPPAQQNQWRNMILEEDTPVHSYTAKYGISERNQQLIERYGQNLNDLPSPGSFVNLLA</sequence>
<protein>
    <submittedName>
        <fullName evidence="2">Uncharacterized protein</fullName>
    </submittedName>
</protein>
<keyword evidence="3" id="KW-1185">Reference proteome</keyword>
<evidence type="ECO:0000256" key="1">
    <source>
        <dbReference type="SAM" id="MobiDB-lite"/>
    </source>
</evidence>
<dbReference type="EMBL" id="JACWUN010000001">
    <property type="protein sequence ID" value="MBD1399210.1"/>
    <property type="molecule type" value="Genomic_DNA"/>
</dbReference>
<comment type="caution">
    <text evidence="2">The sequence shown here is derived from an EMBL/GenBank/DDBJ whole genome shotgun (WGS) entry which is preliminary data.</text>
</comment>
<dbReference type="RefSeq" id="WP_191153483.1">
    <property type="nucleotide sequence ID" value="NZ_JACWUN010000001.1"/>
</dbReference>
<organism evidence="2 3">
    <name type="scientific">Pelovirga terrestris</name>
    <dbReference type="NCBI Taxonomy" id="2771352"/>
    <lineage>
        <taxon>Bacteria</taxon>
        <taxon>Pseudomonadati</taxon>
        <taxon>Thermodesulfobacteriota</taxon>
        <taxon>Desulfuromonadia</taxon>
        <taxon>Geobacterales</taxon>
        <taxon>Geobacteraceae</taxon>
        <taxon>Pelovirga</taxon>
    </lineage>
</organism>
<reference evidence="2" key="1">
    <citation type="submission" date="2020-09" db="EMBL/GenBank/DDBJ databases">
        <title>Pelobacter alkaliphilus sp. nov., a novel anaerobic arsenate-reducing bacterium from terrestrial mud volcano.</title>
        <authorList>
            <person name="Khomyakova M.A."/>
            <person name="Merkel A.Y."/>
            <person name="Slobodkin A.I."/>
        </authorList>
    </citation>
    <scope>NUCLEOTIDE SEQUENCE</scope>
    <source>
        <strain evidence="2">M08fum</strain>
    </source>
</reference>
<dbReference type="Proteomes" id="UP000632828">
    <property type="component" value="Unassembled WGS sequence"/>
</dbReference>
<feature type="region of interest" description="Disordered" evidence="1">
    <location>
        <begin position="1"/>
        <end position="26"/>
    </location>
</feature>
<gene>
    <name evidence="2" type="ORF">ICT70_00825</name>
</gene>